<sequence length="269" mass="30642">MRLDYVTHPRKVISLPPVGDSLGKVNLKATKKAMKVSQRDKEFTERLLAAPKSLALEKSVITLPQALQNIIQEFQKLKKKSKRQIYAEYGTEVKRNSFKEITFYLVLGHRGKALPILVDTGATYSLISEEFANILSIRKKELANHIRIQPVSGDDINIVKRYSLELKLDEYLYVNMSFAILPDCAVPIILGIYNIITLNSRLRYETVVMSVKVGPIRAKLQLYPKTDLETHFEELEEDLLGIDTDTDTDSEESSDNESLGLFYAPQYEE</sequence>
<comment type="caution">
    <text evidence="3">The sequence shown here is derived from an EMBL/GenBank/DDBJ whole genome shotgun (WGS) entry which is preliminary data.</text>
</comment>
<dbReference type="Gene3D" id="2.40.70.10">
    <property type="entry name" value="Acid Proteases"/>
    <property type="match status" value="1"/>
</dbReference>
<evidence type="ECO:0000313" key="4">
    <source>
        <dbReference type="Proteomes" id="UP000187455"/>
    </source>
</evidence>
<feature type="compositionally biased region" description="Acidic residues" evidence="2">
    <location>
        <begin position="239"/>
        <end position="255"/>
    </location>
</feature>
<dbReference type="PROSITE" id="PS00141">
    <property type="entry name" value="ASP_PROTEASE"/>
    <property type="match status" value="1"/>
</dbReference>
<reference evidence="3 4" key="1">
    <citation type="journal article" date="2016" name="Mol. Biol. Evol.">
        <title>Genome-Wide Survey of Gut Fungi (Harpellales) Reveals the First Horizontally Transferred Ubiquitin Gene from a Mosquito Host.</title>
        <authorList>
            <person name="Wang Y."/>
            <person name="White M.M."/>
            <person name="Kvist S."/>
            <person name="Moncalvo J.M."/>
        </authorList>
    </citation>
    <scope>NUCLEOTIDE SEQUENCE [LARGE SCALE GENOMIC DNA]</scope>
    <source>
        <strain evidence="3 4">ALG-7-W6</strain>
    </source>
</reference>
<name>A0A1R0H1I5_9FUNG</name>
<dbReference type="InterPro" id="IPR021109">
    <property type="entry name" value="Peptidase_aspartic_dom_sf"/>
</dbReference>
<proteinExistence type="predicted"/>
<keyword evidence="1" id="KW-0645">Protease</keyword>
<keyword evidence="4" id="KW-1185">Reference proteome</keyword>
<dbReference type="AlphaFoldDB" id="A0A1R0H1I5"/>
<dbReference type="InterPro" id="IPR001969">
    <property type="entry name" value="Aspartic_peptidase_AS"/>
</dbReference>
<dbReference type="Proteomes" id="UP000187455">
    <property type="component" value="Unassembled WGS sequence"/>
</dbReference>
<evidence type="ECO:0000256" key="2">
    <source>
        <dbReference type="SAM" id="MobiDB-lite"/>
    </source>
</evidence>
<dbReference type="EMBL" id="LSSL01001125">
    <property type="protein sequence ID" value="OLY83008.1"/>
    <property type="molecule type" value="Genomic_DNA"/>
</dbReference>
<protein>
    <submittedName>
        <fullName evidence="3">Uncharacterized protein</fullName>
    </submittedName>
</protein>
<keyword evidence="1" id="KW-0378">Hydrolase</keyword>
<feature type="region of interest" description="Disordered" evidence="2">
    <location>
        <begin position="239"/>
        <end position="269"/>
    </location>
</feature>
<evidence type="ECO:0000256" key="1">
    <source>
        <dbReference type="ARBA" id="ARBA00022750"/>
    </source>
</evidence>
<dbReference type="GO" id="GO:0004190">
    <property type="term" value="F:aspartic-type endopeptidase activity"/>
    <property type="evidence" value="ECO:0007669"/>
    <property type="project" value="UniProtKB-KW"/>
</dbReference>
<dbReference type="GO" id="GO:0006508">
    <property type="term" value="P:proteolysis"/>
    <property type="evidence" value="ECO:0007669"/>
    <property type="project" value="InterPro"/>
</dbReference>
<accession>A0A1R0H1I5</accession>
<organism evidence="3 4">
    <name type="scientific">Smittium mucronatum</name>
    <dbReference type="NCBI Taxonomy" id="133383"/>
    <lineage>
        <taxon>Eukaryota</taxon>
        <taxon>Fungi</taxon>
        <taxon>Fungi incertae sedis</taxon>
        <taxon>Zoopagomycota</taxon>
        <taxon>Kickxellomycotina</taxon>
        <taxon>Harpellomycetes</taxon>
        <taxon>Harpellales</taxon>
        <taxon>Legeriomycetaceae</taxon>
        <taxon>Smittium</taxon>
    </lineage>
</organism>
<gene>
    <name evidence="3" type="ORF">AYI68_g2866</name>
</gene>
<dbReference type="SUPFAM" id="SSF50630">
    <property type="entry name" value="Acid proteases"/>
    <property type="match status" value="1"/>
</dbReference>
<keyword evidence="1" id="KW-0064">Aspartyl protease</keyword>
<dbReference type="Pfam" id="PF13975">
    <property type="entry name" value="gag-asp_proteas"/>
    <property type="match status" value="1"/>
</dbReference>
<evidence type="ECO:0000313" key="3">
    <source>
        <dbReference type="EMBL" id="OLY83008.1"/>
    </source>
</evidence>
<dbReference type="CDD" id="cd00303">
    <property type="entry name" value="retropepsin_like"/>
    <property type="match status" value="1"/>
</dbReference>
<dbReference type="OrthoDB" id="5588877at2759"/>